<comment type="caution">
    <text evidence="1">The sequence shown here is derived from an EMBL/GenBank/DDBJ whole genome shotgun (WGS) entry which is preliminary data.</text>
</comment>
<protein>
    <submittedName>
        <fullName evidence="1">Uncharacterized protein</fullName>
    </submittedName>
</protein>
<keyword evidence="2" id="KW-1185">Reference proteome</keyword>
<dbReference type="Proteomes" id="UP001629249">
    <property type="component" value="Unassembled WGS sequence"/>
</dbReference>
<accession>A0ABW9A3Z4</accession>
<sequence>MSVDDISSQDDDWSTSVMYFRDAMQSLSLDVEGQIAAIGGPNAAWELRQDVIDFGSALIESSNGRLDEEVERTIHVLVETLQQLPEAAYQGDAAKALNHPQWDSVRRLAATLLTRI</sequence>
<name>A0ABW9A3Z4_9BURK</name>
<reference evidence="1 2" key="1">
    <citation type="journal article" date="2024" name="Chem. Sci.">
        <title>Discovery of megapolipeptins by genome mining of a Burkholderiales bacteria collection.</title>
        <authorList>
            <person name="Paulo B.S."/>
            <person name="Recchia M.J.J."/>
            <person name="Lee S."/>
            <person name="Fergusson C.H."/>
            <person name="Romanowski S.B."/>
            <person name="Hernandez A."/>
            <person name="Krull N."/>
            <person name="Liu D.Y."/>
            <person name="Cavanagh H."/>
            <person name="Bos A."/>
            <person name="Gray C.A."/>
            <person name="Murphy B.T."/>
            <person name="Linington R.G."/>
            <person name="Eustaquio A.S."/>
        </authorList>
    </citation>
    <scope>NUCLEOTIDE SEQUENCE [LARGE SCALE GENOMIC DNA]</scope>
    <source>
        <strain evidence="1 2">RL16-012-BIC-B</strain>
    </source>
</reference>
<dbReference type="RefSeq" id="WP_408336538.1">
    <property type="nucleotide sequence ID" value="NZ_JAQQFH010000088.1"/>
</dbReference>
<evidence type="ECO:0000313" key="2">
    <source>
        <dbReference type="Proteomes" id="UP001629249"/>
    </source>
</evidence>
<evidence type="ECO:0000313" key="1">
    <source>
        <dbReference type="EMBL" id="MFL9889236.1"/>
    </source>
</evidence>
<proteinExistence type="predicted"/>
<dbReference type="EMBL" id="JAQQFN010000077">
    <property type="protein sequence ID" value="MFL9889236.1"/>
    <property type="molecule type" value="Genomic_DNA"/>
</dbReference>
<gene>
    <name evidence="1" type="ORF">PQR66_39905</name>
</gene>
<organism evidence="1 2">
    <name type="scientific">Paraburkholderia agricolaris</name>
    <dbReference type="NCBI Taxonomy" id="2152888"/>
    <lineage>
        <taxon>Bacteria</taxon>
        <taxon>Pseudomonadati</taxon>
        <taxon>Pseudomonadota</taxon>
        <taxon>Betaproteobacteria</taxon>
        <taxon>Burkholderiales</taxon>
        <taxon>Burkholderiaceae</taxon>
        <taxon>Paraburkholderia</taxon>
    </lineage>
</organism>